<feature type="coiled-coil region" evidence="1">
    <location>
        <begin position="170"/>
        <end position="290"/>
    </location>
</feature>
<name>A0A1Y1VH84_9FUNG</name>
<keyword evidence="3" id="KW-1185">Reference proteome</keyword>
<keyword evidence="1" id="KW-0175">Coiled coil</keyword>
<feature type="coiled-coil region" evidence="1">
    <location>
        <begin position="387"/>
        <end position="424"/>
    </location>
</feature>
<organism evidence="2 3">
    <name type="scientific">Piromyces finnis</name>
    <dbReference type="NCBI Taxonomy" id="1754191"/>
    <lineage>
        <taxon>Eukaryota</taxon>
        <taxon>Fungi</taxon>
        <taxon>Fungi incertae sedis</taxon>
        <taxon>Chytridiomycota</taxon>
        <taxon>Chytridiomycota incertae sedis</taxon>
        <taxon>Neocallimastigomycetes</taxon>
        <taxon>Neocallimastigales</taxon>
        <taxon>Neocallimastigaceae</taxon>
        <taxon>Piromyces</taxon>
    </lineage>
</organism>
<proteinExistence type="predicted"/>
<dbReference type="Proteomes" id="UP000193719">
    <property type="component" value="Unassembled WGS sequence"/>
</dbReference>
<dbReference type="AlphaFoldDB" id="A0A1Y1VH84"/>
<protein>
    <submittedName>
        <fullName evidence="2">Uncharacterized protein</fullName>
    </submittedName>
</protein>
<comment type="caution">
    <text evidence="2">The sequence shown here is derived from an EMBL/GenBank/DDBJ whole genome shotgun (WGS) entry which is preliminary data.</text>
</comment>
<evidence type="ECO:0000313" key="2">
    <source>
        <dbReference type="EMBL" id="ORX55382.1"/>
    </source>
</evidence>
<accession>A0A1Y1VH84</accession>
<sequence length="557" mass="65949">MSSIKSLSIATTKKNSKIFKKAKHFFTKRKSSHRDSLNLDNSISYISNKEDSNRTLNTVHENDSDVSCLKQNKPILSSISLDEKSTLSENSEIINTNTDKDLYMKINNINNLFKNMNCEWHSTNAEFSERLNCLLWQINQFQKEQTESSQNVINDIHKIKEDINTNFKKTNDLNEEFEQIKKNYEILIKKDDTYKKNADESYIKQQSELQTLNLKYENLNSNYKNIKDDLNNKMEIFEKNSENLNKIMKKEYEEKLISQSSELKIINYKLEHIQTEFEQLKEKISLFNENASYKENFPRKFDINSCDNNLIEYITKIVNEKIEQFNKINKSESTIVNNLNIKVNELNEKLDEFQIYQLSREVEWYQMKLKLEETMCRINERFNQLNDEKDNKIIEKLNNENDKLKETQENINNSVLELQSTLNDIKTNIFETLNKQQNSIDNIITTELLHVNDNEVKNSIRTINDINAKKDMDIIIADNINKINRTIISLSDDIKALDMETKITTTNISLLWEDIRSVKNFIDQYNLNEKFREKEQIEEYTDIRNEINNIKKIINGL</sequence>
<reference evidence="2 3" key="2">
    <citation type="submission" date="2016-08" db="EMBL/GenBank/DDBJ databases">
        <title>Pervasive Adenine N6-methylation of Active Genes in Fungi.</title>
        <authorList>
            <consortium name="DOE Joint Genome Institute"/>
            <person name="Mondo S.J."/>
            <person name="Dannebaum R.O."/>
            <person name="Kuo R.C."/>
            <person name="Labutti K."/>
            <person name="Haridas S."/>
            <person name="Kuo A."/>
            <person name="Salamov A."/>
            <person name="Ahrendt S.R."/>
            <person name="Lipzen A."/>
            <person name="Sullivan W."/>
            <person name="Andreopoulos W.B."/>
            <person name="Clum A."/>
            <person name="Lindquist E."/>
            <person name="Daum C."/>
            <person name="Ramamoorthy G.K."/>
            <person name="Gryganskyi A."/>
            <person name="Culley D."/>
            <person name="Magnuson J.K."/>
            <person name="James T.Y."/>
            <person name="O'Malley M.A."/>
            <person name="Stajich J.E."/>
            <person name="Spatafora J.W."/>
            <person name="Visel A."/>
            <person name="Grigoriev I.V."/>
        </authorList>
    </citation>
    <scope>NUCLEOTIDE SEQUENCE [LARGE SCALE GENOMIC DNA]</scope>
    <source>
        <strain evidence="3">finn</strain>
    </source>
</reference>
<dbReference type="EMBL" id="MCFH01000009">
    <property type="protein sequence ID" value="ORX55382.1"/>
    <property type="molecule type" value="Genomic_DNA"/>
</dbReference>
<reference evidence="2 3" key="1">
    <citation type="submission" date="2016-08" db="EMBL/GenBank/DDBJ databases">
        <title>Genomes of anaerobic fungi encode conserved fungal cellulosomes for biomass hydrolysis.</title>
        <authorList>
            <consortium name="DOE Joint Genome Institute"/>
            <person name="Haitjema C.H."/>
            <person name="Gilmore S.P."/>
            <person name="Henske J.K."/>
            <person name="Solomon K.V."/>
            <person name="De Groot R."/>
            <person name="Kuo A."/>
            <person name="Mondo S.J."/>
            <person name="Salamov A.A."/>
            <person name="Labutti K."/>
            <person name="Zhao Z."/>
            <person name="Chiniquy J."/>
            <person name="Barry K."/>
            <person name="Brewer H.M."/>
            <person name="Purvine S.O."/>
            <person name="Wright A.T."/>
            <person name="Boxma B."/>
            <person name="Van Alen T."/>
            <person name="Hackstein J.H."/>
            <person name="Baker S.E."/>
            <person name="Grigoriev I.V."/>
            <person name="O'Malley M.A."/>
        </authorList>
    </citation>
    <scope>NUCLEOTIDE SEQUENCE [LARGE SCALE GENOMIC DNA]</scope>
    <source>
        <strain evidence="3">finn</strain>
    </source>
</reference>
<evidence type="ECO:0000256" key="1">
    <source>
        <dbReference type="SAM" id="Coils"/>
    </source>
</evidence>
<evidence type="ECO:0000313" key="3">
    <source>
        <dbReference type="Proteomes" id="UP000193719"/>
    </source>
</evidence>
<gene>
    <name evidence="2" type="ORF">BCR36DRAFT_185211</name>
</gene>
<dbReference type="OrthoDB" id="2154003at2759"/>
<dbReference type="STRING" id="1754191.A0A1Y1VH84"/>